<dbReference type="InterPro" id="IPR008894">
    <property type="entry name" value="QdtA_cupin_dom"/>
</dbReference>
<dbReference type="InterPro" id="IPR011051">
    <property type="entry name" value="RmlC_Cupin_sf"/>
</dbReference>
<dbReference type="InterPro" id="IPR014710">
    <property type="entry name" value="RmlC-like_jellyroll"/>
</dbReference>
<sequence>VVDKKFHLWNLEKHETKDTTDSHVNGELTVIWRDWDDLIKNHPKMVYINSINPGEKKGPHIHKKRTTYFSCIYGNITLVVKESDGKLHEVTLDSKKPELACIPNGIAAALVNTTDYVAKVLVLADIAWKPNDNEMENISFEEYDWKI</sequence>
<name>A0A382EGV6_9ZZZZ</name>
<dbReference type="Gene3D" id="2.60.120.10">
    <property type="entry name" value="Jelly Rolls"/>
    <property type="match status" value="1"/>
</dbReference>
<proteinExistence type="predicted"/>
<feature type="non-terminal residue" evidence="2">
    <location>
        <position position="1"/>
    </location>
</feature>
<dbReference type="AlphaFoldDB" id="A0A382EGV6"/>
<organism evidence="2">
    <name type="scientific">marine metagenome</name>
    <dbReference type="NCBI Taxonomy" id="408172"/>
    <lineage>
        <taxon>unclassified sequences</taxon>
        <taxon>metagenomes</taxon>
        <taxon>ecological metagenomes</taxon>
    </lineage>
</organism>
<gene>
    <name evidence="2" type="ORF">METZ01_LOCUS202416</name>
</gene>
<dbReference type="EMBL" id="UINC01044299">
    <property type="protein sequence ID" value="SVB49562.1"/>
    <property type="molecule type" value="Genomic_DNA"/>
</dbReference>
<dbReference type="Pfam" id="PF05523">
    <property type="entry name" value="FdtA"/>
    <property type="match status" value="1"/>
</dbReference>
<protein>
    <recommendedName>
        <fullName evidence="1">Sugar 3,4-ketoisomerase QdtA cupin domain-containing protein</fullName>
    </recommendedName>
</protein>
<evidence type="ECO:0000313" key="2">
    <source>
        <dbReference type="EMBL" id="SVB49562.1"/>
    </source>
</evidence>
<reference evidence="2" key="1">
    <citation type="submission" date="2018-05" db="EMBL/GenBank/DDBJ databases">
        <authorList>
            <person name="Lanie J.A."/>
            <person name="Ng W.-L."/>
            <person name="Kazmierczak K.M."/>
            <person name="Andrzejewski T.M."/>
            <person name="Davidsen T.M."/>
            <person name="Wayne K.J."/>
            <person name="Tettelin H."/>
            <person name="Glass J.I."/>
            <person name="Rusch D."/>
            <person name="Podicherti R."/>
            <person name="Tsui H.-C.T."/>
            <person name="Winkler M.E."/>
        </authorList>
    </citation>
    <scope>NUCLEOTIDE SEQUENCE</scope>
</reference>
<dbReference type="SUPFAM" id="SSF51182">
    <property type="entry name" value="RmlC-like cupins"/>
    <property type="match status" value="1"/>
</dbReference>
<evidence type="ECO:0000259" key="1">
    <source>
        <dbReference type="Pfam" id="PF05523"/>
    </source>
</evidence>
<accession>A0A382EGV6</accession>
<feature type="domain" description="Sugar 3,4-ketoisomerase QdtA cupin" evidence="1">
    <location>
        <begin position="17"/>
        <end position="140"/>
    </location>
</feature>